<dbReference type="PANTHER" id="PTHR44757">
    <property type="entry name" value="DIGUANYLATE CYCLASE DGCP"/>
    <property type="match status" value="1"/>
</dbReference>
<dbReference type="SUPFAM" id="SSF55785">
    <property type="entry name" value="PYP-like sensor domain (PAS domain)"/>
    <property type="match status" value="2"/>
</dbReference>
<reference evidence="6 7" key="1">
    <citation type="submission" date="2017-07" db="EMBL/GenBank/DDBJ databases">
        <title>Tamlnaduibacter salinus (Mi-7) genome sequencing.</title>
        <authorList>
            <person name="Verma A."/>
            <person name="Krishnamurthi S."/>
        </authorList>
    </citation>
    <scope>NUCLEOTIDE SEQUENCE [LARGE SCALE GENOMIC DNA]</scope>
    <source>
        <strain evidence="6 7">Mi-7</strain>
    </source>
</reference>
<feature type="domain" description="PAC" evidence="4">
    <location>
        <begin position="301"/>
        <end position="351"/>
    </location>
</feature>
<dbReference type="FunFam" id="3.30.70.270:FF:000001">
    <property type="entry name" value="Diguanylate cyclase domain protein"/>
    <property type="match status" value="1"/>
</dbReference>
<proteinExistence type="predicted"/>
<feature type="domain" description="PAS" evidence="3">
    <location>
        <begin position="223"/>
        <end position="298"/>
    </location>
</feature>
<feature type="domain" description="GGDEF" evidence="5">
    <location>
        <begin position="383"/>
        <end position="517"/>
    </location>
</feature>
<dbReference type="InterPro" id="IPR029787">
    <property type="entry name" value="Nucleotide_cyclase"/>
</dbReference>
<dbReference type="GO" id="GO:0006355">
    <property type="term" value="P:regulation of DNA-templated transcription"/>
    <property type="evidence" value="ECO:0007669"/>
    <property type="project" value="InterPro"/>
</dbReference>
<dbReference type="InterPro" id="IPR052155">
    <property type="entry name" value="Biofilm_reg_signaling"/>
</dbReference>
<evidence type="ECO:0000259" key="5">
    <source>
        <dbReference type="PROSITE" id="PS50887"/>
    </source>
</evidence>
<feature type="transmembrane region" description="Helical" evidence="2">
    <location>
        <begin position="12"/>
        <end position="31"/>
    </location>
</feature>
<dbReference type="Pfam" id="PF00989">
    <property type="entry name" value="PAS"/>
    <property type="match status" value="1"/>
</dbReference>
<dbReference type="NCBIfam" id="TIGR00229">
    <property type="entry name" value="sensory_box"/>
    <property type="match status" value="2"/>
</dbReference>
<keyword evidence="2" id="KW-0812">Transmembrane</keyword>
<dbReference type="InterPro" id="IPR000700">
    <property type="entry name" value="PAS-assoc_C"/>
</dbReference>
<dbReference type="InterPro" id="IPR000160">
    <property type="entry name" value="GGDEF_dom"/>
</dbReference>
<keyword evidence="2" id="KW-1133">Transmembrane helix</keyword>
<dbReference type="SMART" id="SM00091">
    <property type="entry name" value="PAS"/>
    <property type="match status" value="2"/>
</dbReference>
<dbReference type="SMART" id="SM00086">
    <property type="entry name" value="PAC"/>
    <property type="match status" value="2"/>
</dbReference>
<dbReference type="CDD" id="cd00130">
    <property type="entry name" value="PAS"/>
    <property type="match status" value="2"/>
</dbReference>
<dbReference type="InterPro" id="IPR043128">
    <property type="entry name" value="Rev_trsase/Diguanyl_cyclase"/>
</dbReference>
<comment type="cofactor">
    <cofactor evidence="1">
        <name>Mg(2+)</name>
        <dbReference type="ChEBI" id="CHEBI:18420"/>
    </cofactor>
</comment>
<dbReference type="AlphaFoldDB" id="A0A2A2HZD5"/>
<dbReference type="PROSITE" id="PS50113">
    <property type="entry name" value="PAC"/>
    <property type="match status" value="2"/>
</dbReference>
<dbReference type="CDD" id="cd01949">
    <property type="entry name" value="GGDEF"/>
    <property type="match status" value="1"/>
</dbReference>
<dbReference type="EMBL" id="NMPM01000082">
    <property type="protein sequence ID" value="PAV25051.1"/>
    <property type="molecule type" value="Genomic_DNA"/>
</dbReference>
<dbReference type="PANTHER" id="PTHR44757:SF2">
    <property type="entry name" value="BIOFILM ARCHITECTURE MAINTENANCE PROTEIN MBAA"/>
    <property type="match status" value="1"/>
</dbReference>
<dbReference type="Gene3D" id="3.30.450.20">
    <property type="entry name" value="PAS domain"/>
    <property type="match status" value="2"/>
</dbReference>
<dbReference type="PROSITE" id="PS50112">
    <property type="entry name" value="PAS"/>
    <property type="match status" value="2"/>
</dbReference>
<sequence length="517" mass="58996">MEPFEELPSPLRRALIISGVYALVGVLWILGSDQLLLVFTRDVDALAGLQTWKGWAFVLMTSCLLFGLTFRQFRRYQEVMEINRQQAEQILDLSQFRESIIDNASTWINVLDTDARVVVWNKAAEQISGYPREEIVGRDDLWEWLYPDDAYRQSIVERAQEILDHGLELEAFETCIRTREGGYRRLSWNSRRFFDGEGRVNGSIAIATDVTEQRAAERELQQRERQLANLMDNLPGMAYRSLFDEHWTMRFVSSGCRALTGYEPSDLLDNRTVSWAQLINPDDSARVAREVEDAIGLGEPFAVEYSIRRRDGTTIWVWEKGRGVDDNGRLALEGLILDINSRKHLEEELSELATHDALTGLLNRRELEVRLKEEVQRAERYGHSLAMLWIDLDHFKAVNDEHGHAAGDHVLRRLSEMLETSVRAVDRVARYGGEEFIVLLPERNRLEAWETAERLRERVCSQTIRVPGSGSVSLSISIGLAVFPEHGTSGEALCDAADRAMYRAKDAGRNRVCVAGE</sequence>
<comment type="caution">
    <text evidence="6">The sequence shown here is derived from an EMBL/GenBank/DDBJ whole genome shotgun (WGS) entry which is preliminary data.</text>
</comment>
<dbReference type="InterPro" id="IPR035965">
    <property type="entry name" value="PAS-like_dom_sf"/>
</dbReference>
<feature type="domain" description="PAC" evidence="4">
    <location>
        <begin position="170"/>
        <end position="222"/>
    </location>
</feature>
<keyword evidence="7" id="KW-1185">Reference proteome</keyword>
<name>A0A2A2HZD5_9GAMM</name>
<feature type="domain" description="PAS" evidence="3">
    <location>
        <begin position="93"/>
        <end position="149"/>
    </location>
</feature>
<dbReference type="InterPro" id="IPR000014">
    <property type="entry name" value="PAS"/>
</dbReference>
<feature type="transmembrane region" description="Helical" evidence="2">
    <location>
        <begin position="51"/>
        <end position="70"/>
    </location>
</feature>
<dbReference type="NCBIfam" id="TIGR00254">
    <property type="entry name" value="GGDEF"/>
    <property type="match status" value="1"/>
</dbReference>
<dbReference type="SMART" id="SM00267">
    <property type="entry name" value="GGDEF"/>
    <property type="match status" value="1"/>
</dbReference>
<dbReference type="PROSITE" id="PS50887">
    <property type="entry name" value="GGDEF"/>
    <property type="match status" value="1"/>
</dbReference>
<evidence type="ECO:0000256" key="2">
    <source>
        <dbReference type="SAM" id="Phobius"/>
    </source>
</evidence>
<keyword evidence="2" id="KW-0472">Membrane</keyword>
<dbReference type="Gene3D" id="3.30.70.270">
    <property type="match status" value="1"/>
</dbReference>
<dbReference type="Pfam" id="PF00990">
    <property type="entry name" value="GGDEF"/>
    <property type="match status" value="1"/>
</dbReference>
<dbReference type="InterPro" id="IPR013767">
    <property type="entry name" value="PAS_fold"/>
</dbReference>
<evidence type="ECO:0000313" key="6">
    <source>
        <dbReference type="EMBL" id="PAV25051.1"/>
    </source>
</evidence>
<protein>
    <submittedName>
        <fullName evidence="6">Sensor domain-containing diguanylate cyclase</fullName>
    </submittedName>
</protein>
<evidence type="ECO:0000259" key="3">
    <source>
        <dbReference type="PROSITE" id="PS50112"/>
    </source>
</evidence>
<evidence type="ECO:0000256" key="1">
    <source>
        <dbReference type="ARBA" id="ARBA00001946"/>
    </source>
</evidence>
<gene>
    <name evidence="6" type="ORF">CF392_13010</name>
</gene>
<organism evidence="6 7">
    <name type="scientific">Tamilnaduibacter salinus</name>
    <dbReference type="NCBI Taxonomy" id="1484056"/>
    <lineage>
        <taxon>Bacteria</taxon>
        <taxon>Pseudomonadati</taxon>
        <taxon>Pseudomonadota</taxon>
        <taxon>Gammaproteobacteria</taxon>
        <taxon>Pseudomonadales</taxon>
        <taxon>Marinobacteraceae</taxon>
        <taxon>Tamilnaduibacter</taxon>
    </lineage>
</organism>
<dbReference type="Pfam" id="PF08447">
    <property type="entry name" value="PAS_3"/>
    <property type="match status" value="1"/>
</dbReference>
<evidence type="ECO:0000313" key="7">
    <source>
        <dbReference type="Proteomes" id="UP000218332"/>
    </source>
</evidence>
<dbReference type="Proteomes" id="UP000218332">
    <property type="component" value="Unassembled WGS sequence"/>
</dbReference>
<dbReference type="GO" id="GO:0003824">
    <property type="term" value="F:catalytic activity"/>
    <property type="evidence" value="ECO:0007669"/>
    <property type="project" value="UniProtKB-ARBA"/>
</dbReference>
<dbReference type="InterPro" id="IPR001610">
    <property type="entry name" value="PAC"/>
</dbReference>
<accession>A0A2A2HZD5</accession>
<dbReference type="InterPro" id="IPR013655">
    <property type="entry name" value="PAS_fold_3"/>
</dbReference>
<evidence type="ECO:0000259" key="4">
    <source>
        <dbReference type="PROSITE" id="PS50113"/>
    </source>
</evidence>
<dbReference type="SUPFAM" id="SSF55073">
    <property type="entry name" value="Nucleotide cyclase"/>
    <property type="match status" value="1"/>
</dbReference>